<gene>
    <name evidence="2" type="ORF">BI364_03575</name>
</gene>
<keyword evidence="3" id="KW-1185">Reference proteome</keyword>
<dbReference type="KEGG" id="aprs:BI364_03575"/>
<dbReference type="RefSeq" id="WP_070077590.1">
    <property type="nucleotide sequence ID" value="NZ_CP017415.1"/>
</dbReference>
<evidence type="ECO:0000313" key="3">
    <source>
        <dbReference type="Proteomes" id="UP000095401"/>
    </source>
</evidence>
<sequence length="133" mass="14655">MMSATTLRHSFSKITHRNDQEIDTMYKHTHMRHLLLALIAAFGINLATLGAAAAAVATSPNVVTTPDINPTPDTDSMQTGSNGIELETPDVNRPEVEKPEVERPDVQTPEVSRPEIQQPEVQRPDVQTPQVDH</sequence>
<evidence type="ECO:0000313" key="2">
    <source>
        <dbReference type="EMBL" id="AOU97202.1"/>
    </source>
</evidence>
<feature type="compositionally biased region" description="Basic and acidic residues" evidence="1">
    <location>
        <begin position="90"/>
        <end position="105"/>
    </location>
</feature>
<feature type="compositionally biased region" description="Low complexity" evidence="1">
    <location>
        <begin position="58"/>
        <end position="75"/>
    </location>
</feature>
<name>A0A1D8IL50_9GAMM</name>
<feature type="region of interest" description="Disordered" evidence="1">
    <location>
        <begin position="58"/>
        <end position="133"/>
    </location>
</feature>
<proteinExistence type="predicted"/>
<evidence type="ECO:0000256" key="1">
    <source>
        <dbReference type="SAM" id="MobiDB-lite"/>
    </source>
</evidence>
<protein>
    <submittedName>
        <fullName evidence="2">Uncharacterized protein</fullName>
    </submittedName>
</protein>
<reference evidence="3" key="1">
    <citation type="submission" date="2016-09" db="EMBL/GenBank/DDBJ databases">
        <title>Acidihalobacter prosperus F5.</title>
        <authorList>
            <person name="Khaleque H.N."/>
            <person name="Ramsay J.P."/>
            <person name="Kaksonen A.H."/>
            <person name="Boxall N.J."/>
            <person name="Watkin E.L.J."/>
        </authorList>
    </citation>
    <scope>NUCLEOTIDE SEQUENCE [LARGE SCALE GENOMIC DNA]</scope>
    <source>
        <strain evidence="3">F5</strain>
    </source>
</reference>
<dbReference type="AlphaFoldDB" id="A0A1D8IL50"/>
<dbReference type="EMBL" id="CP017415">
    <property type="protein sequence ID" value="AOU97202.1"/>
    <property type="molecule type" value="Genomic_DNA"/>
</dbReference>
<dbReference type="Proteomes" id="UP000095401">
    <property type="component" value="Chromosome"/>
</dbReference>
<organism evidence="2 3">
    <name type="scientific">Acidihalobacter yilgarnensis</name>
    <dbReference type="NCBI Taxonomy" id="2819280"/>
    <lineage>
        <taxon>Bacteria</taxon>
        <taxon>Pseudomonadati</taxon>
        <taxon>Pseudomonadota</taxon>
        <taxon>Gammaproteobacteria</taxon>
        <taxon>Chromatiales</taxon>
        <taxon>Ectothiorhodospiraceae</taxon>
        <taxon>Acidihalobacter</taxon>
    </lineage>
</organism>
<accession>A0A1D8IL50</accession>